<dbReference type="EMBL" id="CP098494">
    <property type="protein sequence ID" value="USA60007.1"/>
    <property type="molecule type" value="Genomic_DNA"/>
</dbReference>
<sequence length="258" mass="28601">MSCVLPSACRWLPATTGKTASPCCDTTVPSSCESPPAHVLVFDLDDTLYLERDFARSGFTAVETHLNDKYGNRVSHGTCWRLFIEGARGKIFDLALKSFGIEATPSLLDELVQVYRSHPPQIRLCPDAYRFLATDRRRRAIITDGPATMQRSKIAALGIEESFDCIIPTGELAKGMGKPHPMAFEQIMQWSGELGEMHIYIADNPAKDFIAPRALGWRTVQIDRVGRIHSPDATSSEHGAELRINTFDDLSKAIELAH</sequence>
<reference evidence="4 5" key="1">
    <citation type="submission" date="2022-06" db="EMBL/GenBank/DDBJ databases">
        <authorList>
            <person name="Liu G."/>
        </authorList>
    </citation>
    <scope>NUCLEOTIDE SEQUENCE [LARGE SCALE GENOMIC DNA]</scope>
    <source>
        <strain evidence="4 5">E4</strain>
    </source>
</reference>
<accession>A0ABY4U1K2</accession>
<dbReference type="Gene3D" id="3.40.50.1000">
    <property type="entry name" value="HAD superfamily/HAD-like"/>
    <property type="match status" value="1"/>
</dbReference>
<dbReference type="SUPFAM" id="SSF56784">
    <property type="entry name" value="HAD-like"/>
    <property type="match status" value="1"/>
</dbReference>
<evidence type="ECO:0000313" key="5">
    <source>
        <dbReference type="Proteomes" id="UP001056619"/>
    </source>
</evidence>
<dbReference type="Gene3D" id="1.10.150.520">
    <property type="match status" value="1"/>
</dbReference>
<dbReference type="RefSeq" id="WP_301641208.1">
    <property type="nucleotide sequence ID" value="NZ_CP098494.1"/>
</dbReference>
<dbReference type="InterPro" id="IPR036412">
    <property type="entry name" value="HAD-like_sf"/>
</dbReference>
<dbReference type="Proteomes" id="UP001056619">
    <property type="component" value="Chromosome"/>
</dbReference>
<dbReference type="InterPro" id="IPR051400">
    <property type="entry name" value="HAD-like_hydrolase"/>
</dbReference>
<dbReference type="PANTHER" id="PTHR46470">
    <property type="entry name" value="N-ACYLNEURAMINATE-9-PHOSPHATASE"/>
    <property type="match status" value="1"/>
</dbReference>
<protein>
    <submittedName>
        <fullName evidence="4">HAD family hydrolase</fullName>
    </submittedName>
</protein>
<dbReference type="PANTHER" id="PTHR46470:SF2">
    <property type="entry name" value="GLYCERALDEHYDE 3-PHOSPHATE PHOSPHATASE"/>
    <property type="match status" value="1"/>
</dbReference>
<name>A0ABY4U1K2_9SPHN</name>
<evidence type="ECO:0000256" key="3">
    <source>
        <dbReference type="ARBA" id="ARBA00022842"/>
    </source>
</evidence>
<dbReference type="SFLD" id="SFLDS00003">
    <property type="entry name" value="Haloacid_Dehalogenase"/>
    <property type="match status" value="1"/>
</dbReference>
<dbReference type="GO" id="GO:0016787">
    <property type="term" value="F:hydrolase activity"/>
    <property type="evidence" value="ECO:0007669"/>
    <property type="project" value="UniProtKB-KW"/>
</dbReference>
<keyword evidence="1" id="KW-0479">Metal-binding</keyword>
<evidence type="ECO:0000256" key="2">
    <source>
        <dbReference type="ARBA" id="ARBA00022801"/>
    </source>
</evidence>
<dbReference type="Pfam" id="PF00702">
    <property type="entry name" value="Hydrolase"/>
    <property type="match status" value="1"/>
</dbReference>
<evidence type="ECO:0000256" key="1">
    <source>
        <dbReference type="ARBA" id="ARBA00022723"/>
    </source>
</evidence>
<gene>
    <name evidence="4" type="ORF">NCF85_07680</name>
</gene>
<keyword evidence="3" id="KW-0460">Magnesium</keyword>
<dbReference type="SFLD" id="SFLDG01129">
    <property type="entry name" value="C1.5:_HAD__Beta-PGM__Phosphata"/>
    <property type="match status" value="1"/>
</dbReference>
<evidence type="ECO:0000313" key="4">
    <source>
        <dbReference type="EMBL" id="USA60007.1"/>
    </source>
</evidence>
<keyword evidence="5" id="KW-1185">Reference proteome</keyword>
<organism evidence="4 5">
    <name type="scientific">Qipengyuania citrea</name>
    <dbReference type="NCBI Taxonomy" id="225971"/>
    <lineage>
        <taxon>Bacteria</taxon>
        <taxon>Pseudomonadati</taxon>
        <taxon>Pseudomonadota</taxon>
        <taxon>Alphaproteobacteria</taxon>
        <taxon>Sphingomonadales</taxon>
        <taxon>Erythrobacteraceae</taxon>
        <taxon>Qipengyuania</taxon>
    </lineage>
</organism>
<proteinExistence type="predicted"/>
<keyword evidence="2 4" id="KW-0378">Hydrolase</keyword>
<dbReference type="InterPro" id="IPR023214">
    <property type="entry name" value="HAD_sf"/>
</dbReference>